<gene>
    <name evidence="1" type="ORF">OFLC_LOCUS7652</name>
</gene>
<dbReference type="AlphaFoldDB" id="A0A183HJJ4"/>
<protein>
    <submittedName>
        <fullName evidence="1 3">Uncharacterized protein</fullName>
    </submittedName>
</protein>
<name>A0A183HJJ4_9BILA</name>
<accession>A0A183HJJ4</accession>
<evidence type="ECO:0000313" key="1">
    <source>
        <dbReference type="EMBL" id="VDO52058.1"/>
    </source>
</evidence>
<evidence type="ECO:0000313" key="3">
    <source>
        <dbReference type="WBParaSite" id="OFLC_0000765501-mRNA-1"/>
    </source>
</evidence>
<organism evidence="3">
    <name type="scientific">Onchocerca flexuosa</name>
    <dbReference type="NCBI Taxonomy" id="387005"/>
    <lineage>
        <taxon>Eukaryota</taxon>
        <taxon>Metazoa</taxon>
        <taxon>Ecdysozoa</taxon>
        <taxon>Nematoda</taxon>
        <taxon>Chromadorea</taxon>
        <taxon>Rhabditida</taxon>
        <taxon>Spirurina</taxon>
        <taxon>Spiruromorpha</taxon>
        <taxon>Filarioidea</taxon>
        <taxon>Onchocercidae</taxon>
        <taxon>Onchocerca</taxon>
    </lineage>
</organism>
<proteinExistence type="predicted"/>
<keyword evidence="2" id="KW-1185">Reference proteome</keyword>
<sequence length="86" mass="9488">MNKEQLRQRGNPRHDLILKVRGGIESKNSVCSRECGAGRSQEIQPVQLIIAVTGQSTEYDLNKSKESTADIWTAEGNQDVTTKTTA</sequence>
<dbReference type="EMBL" id="UZAJ01008136">
    <property type="protein sequence ID" value="VDO52058.1"/>
    <property type="molecule type" value="Genomic_DNA"/>
</dbReference>
<dbReference type="Proteomes" id="UP000267606">
    <property type="component" value="Unassembled WGS sequence"/>
</dbReference>
<dbReference type="WBParaSite" id="OFLC_0000765501-mRNA-1">
    <property type="protein sequence ID" value="OFLC_0000765501-mRNA-1"/>
    <property type="gene ID" value="OFLC_0000765501"/>
</dbReference>
<reference evidence="3" key="1">
    <citation type="submission" date="2016-06" db="UniProtKB">
        <authorList>
            <consortium name="WormBaseParasite"/>
        </authorList>
    </citation>
    <scope>IDENTIFICATION</scope>
</reference>
<reference evidence="1 2" key="2">
    <citation type="submission" date="2018-11" db="EMBL/GenBank/DDBJ databases">
        <authorList>
            <consortium name="Pathogen Informatics"/>
        </authorList>
    </citation>
    <scope>NUCLEOTIDE SEQUENCE [LARGE SCALE GENOMIC DNA]</scope>
</reference>
<evidence type="ECO:0000313" key="2">
    <source>
        <dbReference type="Proteomes" id="UP000267606"/>
    </source>
</evidence>